<reference evidence="2 3" key="1">
    <citation type="submission" date="2021-03" db="EMBL/GenBank/DDBJ databases">
        <title>novel species isolated from a fishpond in China.</title>
        <authorList>
            <person name="Lu H."/>
            <person name="Cai Z."/>
        </authorList>
    </citation>
    <scope>NUCLEOTIDE SEQUENCE [LARGE SCALE GENOMIC DNA]</scope>
    <source>
        <strain evidence="2 3">YJ13C</strain>
    </source>
</reference>
<feature type="transmembrane region" description="Helical" evidence="1">
    <location>
        <begin position="12"/>
        <end position="33"/>
    </location>
</feature>
<evidence type="ECO:0008006" key="4">
    <source>
        <dbReference type="Google" id="ProtNLM"/>
    </source>
</evidence>
<name>A0ABS3CA96_9BACT</name>
<evidence type="ECO:0000313" key="2">
    <source>
        <dbReference type="EMBL" id="MBN7814025.1"/>
    </source>
</evidence>
<keyword evidence="1" id="KW-1133">Transmembrane helix</keyword>
<dbReference type="RefSeq" id="WP_206584688.1">
    <property type="nucleotide sequence ID" value="NZ_JAFKCU010000001.1"/>
</dbReference>
<keyword evidence="1" id="KW-0472">Membrane</keyword>
<feature type="transmembrane region" description="Helical" evidence="1">
    <location>
        <begin position="141"/>
        <end position="158"/>
    </location>
</feature>
<feature type="transmembrane region" description="Helical" evidence="1">
    <location>
        <begin position="236"/>
        <end position="253"/>
    </location>
</feature>
<feature type="transmembrane region" description="Helical" evidence="1">
    <location>
        <begin position="39"/>
        <end position="59"/>
    </location>
</feature>
<feature type="transmembrane region" description="Helical" evidence="1">
    <location>
        <begin position="80"/>
        <end position="102"/>
    </location>
</feature>
<protein>
    <recommendedName>
        <fullName evidence="4">UbiA prenyltransferase family protein</fullName>
    </recommendedName>
</protein>
<keyword evidence="1" id="KW-0812">Transmembrane</keyword>
<feature type="transmembrane region" description="Helical" evidence="1">
    <location>
        <begin position="211"/>
        <end position="230"/>
    </location>
</feature>
<dbReference type="EMBL" id="JAFKCU010000001">
    <property type="protein sequence ID" value="MBN7814025.1"/>
    <property type="molecule type" value="Genomic_DNA"/>
</dbReference>
<organism evidence="2 3">
    <name type="scientific">Algoriphagus pacificus</name>
    <dbReference type="NCBI Taxonomy" id="2811234"/>
    <lineage>
        <taxon>Bacteria</taxon>
        <taxon>Pseudomonadati</taxon>
        <taxon>Bacteroidota</taxon>
        <taxon>Cytophagia</taxon>
        <taxon>Cytophagales</taxon>
        <taxon>Cyclobacteriaceae</taxon>
        <taxon>Algoriphagus</taxon>
    </lineage>
</organism>
<evidence type="ECO:0000256" key="1">
    <source>
        <dbReference type="SAM" id="Phobius"/>
    </source>
</evidence>
<accession>A0ABS3CA96</accession>
<gene>
    <name evidence="2" type="ORF">J0A69_01240</name>
</gene>
<sequence>MISVEELYQRFTWLSLDVVFGAMGGLLFFSKLLRVPLPWTIYALLGMAVWVIYTFDHLMDSRKLSKGTNMDRHTFHQKHALALWFLLIINSVIGLYGAYVTFGIGKELLVASVLGGMILLLMLLIRMLPISFHWLKEANTAIFYVLGIALLPFLRFSFEDWEWQIGLLMTGYIGLAYLNLIMLSWLDSGKDQASGFGSLLSVLSKEKVGSLIRRLAFFLIAAFLLCLVFFPSFYRVFASLLLLMALIHYLTFYDKKLTASQIRFRMEATFFIPWLLLFW</sequence>
<comment type="caution">
    <text evidence="2">The sequence shown here is derived from an EMBL/GenBank/DDBJ whole genome shotgun (WGS) entry which is preliminary data.</text>
</comment>
<dbReference type="Proteomes" id="UP000664480">
    <property type="component" value="Unassembled WGS sequence"/>
</dbReference>
<evidence type="ECO:0000313" key="3">
    <source>
        <dbReference type="Proteomes" id="UP000664480"/>
    </source>
</evidence>
<feature type="transmembrane region" description="Helical" evidence="1">
    <location>
        <begin position="164"/>
        <end position="186"/>
    </location>
</feature>
<feature type="transmembrane region" description="Helical" evidence="1">
    <location>
        <begin position="108"/>
        <end position="129"/>
    </location>
</feature>
<proteinExistence type="predicted"/>
<keyword evidence="3" id="KW-1185">Reference proteome</keyword>